<organism evidence="1 2">
    <name type="scientific">Altererythrobacter xiamenensis</name>
    <dbReference type="NCBI Taxonomy" id="1316679"/>
    <lineage>
        <taxon>Bacteria</taxon>
        <taxon>Pseudomonadati</taxon>
        <taxon>Pseudomonadota</taxon>
        <taxon>Alphaproteobacteria</taxon>
        <taxon>Sphingomonadales</taxon>
        <taxon>Erythrobacteraceae</taxon>
        <taxon>Altererythrobacter</taxon>
    </lineage>
</organism>
<evidence type="ECO:0000313" key="1">
    <source>
        <dbReference type="EMBL" id="SMQ69264.1"/>
    </source>
</evidence>
<proteinExistence type="predicted"/>
<dbReference type="Proteomes" id="UP000194420">
    <property type="component" value="Unassembled WGS sequence"/>
</dbReference>
<accession>A0A1Y6F324</accession>
<dbReference type="RefSeq" id="WP_268762227.1">
    <property type="nucleotide sequence ID" value="NZ_FXWG01000002.1"/>
</dbReference>
<dbReference type="AlphaFoldDB" id="A0A1Y6F324"/>
<name>A0A1Y6F324_9SPHN</name>
<keyword evidence="2" id="KW-1185">Reference proteome</keyword>
<gene>
    <name evidence="1" type="ORF">SAMN06297468_1479</name>
</gene>
<dbReference type="EMBL" id="FXWG01000002">
    <property type="protein sequence ID" value="SMQ69264.1"/>
    <property type="molecule type" value="Genomic_DNA"/>
</dbReference>
<protein>
    <submittedName>
        <fullName evidence="1">Uncharacterized protein</fullName>
    </submittedName>
</protein>
<evidence type="ECO:0000313" key="2">
    <source>
        <dbReference type="Proteomes" id="UP000194420"/>
    </source>
</evidence>
<reference evidence="2" key="1">
    <citation type="submission" date="2017-04" db="EMBL/GenBank/DDBJ databases">
        <authorList>
            <person name="Varghese N."/>
            <person name="Submissions S."/>
        </authorList>
    </citation>
    <scope>NUCLEOTIDE SEQUENCE [LARGE SCALE GENOMIC DNA]</scope>
</reference>
<sequence>MNGWTHAEEPSPPSGGSIIDIEARTAIEQIIGALRQIGVFSPA</sequence>